<feature type="region of interest" description="Disordered" evidence="1">
    <location>
        <begin position="32"/>
        <end position="66"/>
    </location>
</feature>
<evidence type="ECO:0000256" key="1">
    <source>
        <dbReference type="SAM" id="MobiDB-lite"/>
    </source>
</evidence>
<keyword evidence="3" id="KW-1185">Reference proteome</keyword>
<organism evidence="2 3">
    <name type="scientific">Ceratitis capitata</name>
    <name type="common">Mediterranean fruit fly</name>
    <name type="synonym">Tephritis capitata</name>
    <dbReference type="NCBI Taxonomy" id="7213"/>
    <lineage>
        <taxon>Eukaryota</taxon>
        <taxon>Metazoa</taxon>
        <taxon>Ecdysozoa</taxon>
        <taxon>Arthropoda</taxon>
        <taxon>Hexapoda</taxon>
        <taxon>Insecta</taxon>
        <taxon>Pterygota</taxon>
        <taxon>Neoptera</taxon>
        <taxon>Endopterygota</taxon>
        <taxon>Diptera</taxon>
        <taxon>Brachycera</taxon>
        <taxon>Muscomorpha</taxon>
        <taxon>Tephritoidea</taxon>
        <taxon>Tephritidae</taxon>
        <taxon>Ceratitis</taxon>
        <taxon>Ceratitis</taxon>
    </lineage>
</organism>
<sequence>MPSWLSYFKKEVCLKCNSMRSYIHTYLWSRQTSSVPPALAVGKRTKGQRQQQQQRQQRSAAEDAADEHMRWFNGHGTHGNLTCSSCNTGLSFLDACLLGSPKFLRRSLHTARQSHIWS</sequence>
<reference evidence="2" key="1">
    <citation type="submission" date="2020-11" db="EMBL/GenBank/DDBJ databases">
        <authorList>
            <person name="Whitehead M."/>
        </authorList>
    </citation>
    <scope>NUCLEOTIDE SEQUENCE</scope>
    <source>
        <strain evidence="2">EGII</strain>
    </source>
</reference>
<evidence type="ECO:0000313" key="2">
    <source>
        <dbReference type="EMBL" id="CAD7000599.1"/>
    </source>
</evidence>
<feature type="compositionally biased region" description="Low complexity" evidence="1">
    <location>
        <begin position="48"/>
        <end position="58"/>
    </location>
</feature>
<comment type="caution">
    <text evidence="2">The sequence shown here is derived from an EMBL/GenBank/DDBJ whole genome shotgun (WGS) entry which is preliminary data.</text>
</comment>
<protein>
    <submittedName>
        <fullName evidence="2">(Mediterranean fruit fly) hypothetical protein</fullName>
    </submittedName>
</protein>
<accession>A0A811UND4</accession>
<name>A0A811UND4_CERCA</name>
<dbReference type="AlphaFoldDB" id="A0A811UND4"/>
<evidence type="ECO:0000313" key="3">
    <source>
        <dbReference type="Proteomes" id="UP000606786"/>
    </source>
</evidence>
<proteinExistence type="predicted"/>
<dbReference type="EMBL" id="CAJHJT010000012">
    <property type="protein sequence ID" value="CAD7000599.1"/>
    <property type="molecule type" value="Genomic_DNA"/>
</dbReference>
<dbReference type="Proteomes" id="UP000606786">
    <property type="component" value="Unassembled WGS sequence"/>
</dbReference>
<gene>
    <name evidence="2" type="ORF">CCAP1982_LOCUS9073</name>
</gene>